<organism evidence="2 3">
    <name type="scientific">Paenibacillus contaminans</name>
    <dbReference type="NCBI Taxonomy" id="450362"/>
    <lineage>
        <taxon>Bacteria</taxon>
        <taxon>Bacillati</taxon>
        <taxon>Bacillota</taxon>
        <taxon>Bacilli</taxon>
        <taxon>Bacillales</taxon>
        <taxon>Paenibacillaceae</taxon>
        <taxon>Paenibacillus</taxon>
    </lineage>
</organism>
<dbReference type="SUPFAM" id="SSF160631">
    <property type="entry name" value="SMI1/KNR4-like"/>
    <property type="match status" value="1"/>
</dbReference>
<gene>
    <name evidence="2" type="ORF">DQG23_36245</name>
</gene>
<dbReference type="OrthoDB" id="8657476at2"/>
<comment type="caution">
    <text evidence="2">The sequence shown here is derived from an EMBL/GenBank/DDBJ whole genome shotgun (WGS) entry which is preliminary data.</text>
</comment>
<dbReference type="Pfam" id="PF14568">
    <property type="entry name" value="SUKH_6"/>
    <property type="match status" value="1"/>
</dbReference>
<evidence type="ECO:0000259" key="1">
    <source>
        <dbReference type="SMART" id="SM00860"/>
    </source>
</evidence>
<dbReference type="Proteomes" id="UP000250369">
    <property type="component" value="Unassembled WGS sequence"/>
</dbReference>
<reference evidence="2 3" key="1">
    <citation type="journal article" date="2009" name="Int. J. Syst. Evol. Microbiol.">
        <title>Paenibacillus contaminans sp. nov., isolated from a contaminated laboratory plate.</title>
        <authorList>
            <person name="Chou J.H."/>
            <person name="Lee J.H."/>
            <person name="Lin M.C."/>
            <person name="Chang P.S."/>
            <person name="Arun A.B."/>
            <person name="Young C.C."/>
            <person name="Chen W.M."/>
        </authorList>
    </citation>
    <scope>NUCLEOTIDE SEQUENCE [LARGE SCALE GENOMIC DNA]</scope>
    <source>
        <strain evidence="2 3">CKOBP-6</strain>
    </source>
</reference>
<dbReference type="InterPro" id="IPR037883">
    <property type="entry name" value="Knr4/Smi1-like_sf"/>
</dbReference>
<dbReference type="SMART" id="SM00860">
    <property type="entry name" value="SMI1_KNR4"/>
    <property type="match status" value="1"/>
</dbReference>
<feature type="domain" description="Knr4/Smi1-like" evidence="1">
    <location>
        <begin position="17"/>
        <end position="145"/>
    </location>
</feature>
<dbReference type="EMBL" id="QMFB01000037">
    <property type="protein sequence ID" value="RAV11496.1"/>
    <property type="molecule type" value="Genomic_DNA"/>
</dbReference>
<name>A0A329LWI7_9BACL</name>
<dbReference type="Gene3D" id="3.40.1580.10">
    <property type="entry name" value="SMI1/KNR4-like"/>
    <property type="match status" value="1"/>
</dbReference>
<evidence type="ECO:0000313" key="2">
    <source>
        <dbReference type="EMBL" id="RAV11496.1"/>
    </source>
</evidence>
<protein>
    <submittedName>
        <fullName evidence="2">SMI1/KNR4 family protein</fullName>
    </submittedName>
</protein>
<dbReference type="AlphaFoldDB" id="A0A329LWI7"/>
<sequence length="149" mass="17207">MMKTIWRKDNEYFKLKPLTDKAVEEAEENLKVKLPESYINLLKEQNGGYIIYDSFPSTIPTSWAEDHIDVDHIMGIGEQDGILKSKYLIEEWGLPESIVLFSGDGHSWVAFDYRNTKEEPPVIYIDVESEQIIELAPDFNTFLNGLYAD</sequence>
<dbReference type="InterPro" id="IPR018958">
    <property type="entry name" value="Knr4/Smi1-like_dom"/>
</dbReference>
<accession>A0A329LWI7</accession>
<proteinExistence type="predicted"/>
<evidence type="ECO:0000313" key="3">
    <source>
        <dbReference type="Proteomes" id="UP000250369"/>
    </source>
</evidence>
<keyword evidence="3" id="KW-1185">Reference proteome</keyword>
<dbReference type="RefSeq" id="WP_113035924.1">
    <property type="nucleotide sequence ID" value="NZ_QMFB01000037.1"/>
</dbReference>